<dbReference type="Gene3D" id="3.30.870.10">
    <property type="entry name" value="Endonuclease Chain A"/>
    <property type="match status" value="1"/>
</dbReference>
<dbReference type="GeneID" id="97039836"/>
<protein>
    <recommendedName>
        <fullName evidence="1">Restriction endonuclease type II NgoFVII N-terminal domain-containing protein</fullName>
    </recommendedName>
</protein>
<feature type="domain" description="Restriction endonuclease type II NgoFVII N-terminal" evidence="1">
    <location>
        <begin position="58"/>
        <end position="134"/>
    </location>
</feature>
<sequence length="395" mass="44640">MVQLIATNKAFEKNLTRLIESYPNIAFGVAWASSATKIYDLLLAKKHKIRAGVIGTHFYQTHPTVLEDFVKSESVKFILQPKGVFHPKLYLFWNRENWEAIIGSANFTAGALGENTELSTLISGKDSDRFNELQEILGTYTSAARTITKQEAANYRIIWQAKQPELRKLMDQYGENLASKPAVDSHVMSLDWPSFLAEIQRSDETFGFGKRLALLDRFRDCFLSTPHFKDLDSQIRRAIAGIPNNAIENSAWFGSMKGAGVFKNRIISDPEHISAALDCIPLEGTVTKAQYESYVAEFVKAFPDGNDGVATATRLLGMKRPDQFLCVDSANKKKLANDIGIKYASKLDYDRYWDEVIERIMDAPWWKSSPPKSKEELRAWKARAAMLDAIFYEPS</sequence>
<evidence type="ECO:0000313" key="3">
    <source>
        <dbReference type="Proteomes" id="UP000494255"/>
    </source>
</evidence>
<dbReference type="Proteomes" id="UP000494255">
    <property type="component" value="Unassembled WGS sequence"/>
</dbReference>
<dbReference type="Pfam" id="PF09565">
    <property type="entry name" value="RE_NgoFVII"/>
    <property type="match status" value="1"/>
</dbReference>
<evidence type="ECO:0000259" key="1">
    <source>
        <dbReference type="Pfam" id="PF09565"/>
    </source>
</evidence>
<dbReference type="EMBL" id="CADIKC010000001">
    <property type="protein sequence ID" value="CAB3651835.1"/>
    <property type="molecule type" value="Genomic_DNA"/>
</dbReference>
<dbReference type="SUPFAM" id="SSF56024">
    <property type="entry name" value="Phospholipase D/nuclease"/>
    <property type="match status" value="1"/>
</dbReference>
<proteinExistence type="predicted"/>
<gene>
    <name evidence="2" type="ORF">LMG24238_01188</name>
</gene>
<reference evidence="2 3" key="1">
    <citation type="submission" date="2020-04" db="EMBL/GenBank/DDBJ databases">
        <authorList>
            <person name="De Canck E."/>
        </authorList>
    </citation>
    <scope>NUCLEOTIDE SEQUENCE [LARGE SCALE GENOMIC DNA]</scope>
    <source>
        <strain evidence="2 3">LMG 24238</strain>
    </source>
</reference>
<organism evidence="2 3">
    <name type="scientific">Paraburkholderia sediminicola</name>
    <dbReference type="NCBI Taxonomy" id="458836"/>
    <lineage>
        <taxon>Bacteria</taxon>
        <taxon>Pseudomonadati</taxon>
        <taxon>Pseudomonadota</taxon>
        <taxon>Betaproteobacteria</taxon>
        <taxon>Burkholderiales</taxon>
        <taxon>Burkholderiaceae</taxon>
        <taxon>Paraburkholderia</taxon>
    </lineage>
</organism>
<name>A0A6J5A843_9BURK</name>
<dbReference type="AlphaFoldDB" id="A0A6J5A843"/>
<keyword evidence="3" id="KW-1185">Reference proteome</keyword>
<dbReference type="InterPro" id="IPR019065">
    <property type="entry name" value="RE_NgoFVII_N"/>
</dbReference>
<dbReference type="RefSeq" id="WP_175049463.1">
    <property type="nucleotide sequence ID" value="NZ_CADIKC010000001.1"/>
</dbReference>
<evidence type="ECO:0000313" key="2">
    <source>
        <dbReference type="EMBL" id="CAB3651835.1"/>
    </source>
</evidence>
<accession>A0A6J5A843</accession>
<dbReference type="CDD" id="cd09117">
    <property type="entry name" value="PLDc_Bfil_DEXD_like"/>
    <property type="match status" value="1"/>
</dbReference>